<sequence>MGYDDAAGVPPDADLLPPEVHIDALVEAQVRLVERQEVGRVQLAEDEVEFCRVPPKSCSRALARSGTGQALVEVVSGRSGAPRCRIGGGTEEGELAG</sequence>
<gene>
    <name evidence="1" type="ORF">GCM10023205_71350</name>
</gene>
<dbReference type="Proteomes" id="UP001500466">
    <property type="component" value="Unassembled WGS sequence"/>
</dbReference>
<reference evidence="2" key="1">
    <citation type="journal article" date="2019" name="Int. J. Syst. Evol. Microbiol.">
        <title>The Global Catalogue of Microorganisms (GCM) 10K type strain sequencing project: providing services to taxonomists for standard genome sequencing and annotation.</title>
        <authorList>
            <consortium name="The Broad Institute Genomics Platform"/>
            <consortium name="The Broad Institute Genome Sequencing Center for Infectious Disease"/>
            <person name="Wu L."/>
            <person name="Ma J."/>
        </authorList>
    </citation>
    <scope>NUCLEOTIDE SEQUENCE [LARGE SCALE GENOMIC DNA]</scope>
    <source>
        <strain evidence="2">JCM 17986</strain>
    </source>
</reference>
<protein>
    <submittedName>
        <fullName evidence="1">Uncharacterized protein</fullName>
    </submittedName>
</protein>
<organism evidence="1 2">
    <name type="scientific">Yinghuangia aomiensis</name>
    <dbReference type="NCBI Taxonomy" id="676205"/>
    <lineage>
        <taxon>Bacteria</taxon>
        <taxon>Bacillati</taxon>
        <taxon>Actinomycetota</taxon>
        <taxon>Actinomycetes</taxon>
        <taxon>Kitasatosporales</taxon>
        <taxon>Streptomycetaceae</taxon>
        <taxon>Yinghuangia</taxon>
    </lineage>
</organism>
<comment type="caution">
    <text evidence="1">The sequence shown here is derived from an EMBL/GenBank/DDBJ whole genome shotgun (WGS) entry which is preliminary data.</text>
</comment>
<proteinExistence type="predicted"/>
<dbReference type="RefSeq" id="WP_345679968.1">
    <property type="nucleotide sequence ID" value="NZ_BAABHS010000038.1"/>
</dbReference>
<evidence type="ECO:0000313" key="2">
    <source>
        <dbReference type="Proteomes" id="UP001500466"/>
    </source>
</evidence>
<keyword evidence="2" id="KW-1185">Reference proteome</keyword>
<evidence type="ECO:0000313" key="1">
    <source>
        <dbReference type="EMBL" id="GAA4989867.1"/>
    </source>
</evidence>
<name>A0ABP9I6D5_9ACTN</name>
<dbReference type="EMBL" id="BAABHS010000038">
    <property type="protein sequence ID" value="GAA4989867.1"/>
    <property type="molecule type" value="Genomic_DNA"/>
</dbReference>
<accession>A0ABP9I6D5</accession>